<dbReference type="STRING" id="2163413.A0A4P6XV64"/>
<evidence type="ECO:0000256" key="3">
    <source>
        <dbReference type="SAM" id="SignalP"/>
    </source>
</evidence>
<dbReference type="EMBL" id="CP034460">
    <property type="protein sequence ID" value="QBM89941.1"/>
    <property type="molecule type" value="Genomic_DNA"/>
</dbReference>
<feature type="chain" id="PRO_5020572476" evidence="3">
    <location>
        <begin position="18"/>
        <end position="856"/>
    </location>
</feature>
<keyword evidence="6" id="KW-1185">Reference proteome</keyword>
<keyword evidence="2" id="KW-0472">Membrane</keyword>
<keyword evidence="3" id="KW-0732">Signal</keyword>
<dbReference type="InterPro" id="IPR037524">
    <property type="entry name" value="PA14/GLEYA"/>
</dbReference>
<feature type="compositionally biased region" description="Polar residues" evidence="1">
    <location>
        <begin position="387"/>
        <end position="396"/>
    </location>
</feature>
<organism evidence="5 6">
    <name type="scientific">Metschnikowia aff. pulcherrima</name>
    <dbReference type="NCBI Taxonomy" id="2163413"/>
    <lineage>
        <taxon>Eukaryota</taxon>
        <taxon>Fungi</taxon>
        <taxon>Dikarya</taxon>
        <taxon>Ascomycota</taxon>
        <taxon>Saccharomycotina</taxon>
        <taxon>Pichiomycetes</taxon>
        <taxon>Metschnikowiaceae</taxon>
        <taxon>Metschnikowia</taxon>
    </lineage>
</organism>
<feature type="region of interest" description="Disordered" evidence="1">
    <location>
        <begin position="717"/>
        <end position="819"/>
    </location>
</feature>
<reference evidence="6" key="1">
    <citation type="submission" date="2019-03" db="EMBL/GenBank/DDBJ databases">
        <title>Snf2 controls pulcherriminic acid biosynthesis and connects pigmentation and antifungal activity of the yeast Metschnikowia pulcherrima.</title>
        <authorList>
            <person name="Gore-Lloyd D."/>
            <person name="Sumann I."/>
            <person name="Brachmann A.O."/>
            <person name="Schneeberger K."/>
            <person name="Ortiz-Merino R.A."/>
            <person name="Moreno-Beltran M."/>
            <person name="Schlaefli M."/>
            <person name="Kirner P."/>
            <person name="Santos Kron A."/>
            <person name="Wolfe K.H."/>
            <person name="Piel J."/>
            <person name="Ahrens C.H."/>
            <person name="Henk D."/>
            <person name="Freimoser F.M."/>
        </authorList>
    </citation>
    <scope>NUCLEOTIDE SEQUENCE [LARGE SCALE GENOMIC DNA]</scope>
    <source>
        <strain evidence="6">APC 1.2</strain>
    </source>
</reference>
<feature type="compositionally biased region" description="Polar residues" evidence="1">
    <location>
        <begin position="746"/>
        <end position="767"/>
    </location>
</feature>
<feature type="compositionally biased region" description="Low complexity" evidence="1">
    <location>
        <begin position="801"/>
        <end position="812"/>
    </location>
</feature>
<gene>
    <name evidence="5" type="primary">MPUL0E01780</name>
    <name evidence="5" type="ORF">METSCH_E01780</name>
</gene>
<dbReference type="Gene3D" id="2.60.120.1560">
    <property type="match status" value="1"/>
</dbReference>
<evidence type="ECO:0000256" key="1">
    <source>
        <dbReference type="SAM" id="MobiDB-lite"/>
    </source>
</evidence>
<evidence type="ECO:0000313" key="6">
    <source>
        <dbReference type="Proteomes" id="UP000292447"/>
    </source>
</evidence>
<dbReference type="PROSITE" id="PS51820">
    <property type="entry name" value="PA14"/>
    <property type="match status" value="1"/>
</dbReference>
<feature type="region of interest" description="Disordered" evidence="1">
    <location>
        <begin position="357"/>
        <end position="399"/>
    </location>
</feature>
<feature type="compositionally biased region" description="Basic and acidic residues" evidence="1">
    <location>
        <begin position="730"/>
        <end position="745"/>
    </location>
</feature>
<evidence type="ECO:0000256" key="2">
    <source>
        <dbReference type="SAM" id="Phobius"/>
    </source>
</evidence>
<evidence type="ECO:0000313" key="5">
    <source>
        <dbReference type="EMBL" id="QBM89941.1"/>
    </source>
</evidence>
<keyword evidence="2" id="KW-1133">Transmembrane helix</keyword>
<keyword evidence="2" id="KW-0812">Transmembrane</keyword>
<accession>A0A4P6XV64</accession>
<protein>
    <submittedName>
        <fullName evidence="5">PA14 domain-containing protein</fullName>
    </submittedName>
</protein>
<evidence type="ECO:0000259" key="4">
    <source>
        <dbReference type="PROSITE" id="PS51820"/>
    </source>
</evidence>
<feature type="transmembrane region" description="Helical" evidence="2">
    <location>
        <begin position="837"/>
        <end position="855"/>
    </location>
</feature>
<feature type="signal peptide" evidence="3">
    <location>
        <begin position="1"/>
        <end position="17"/>
    </location>
</feature>
<name>A0A4P6XV64_9ASCO</name>
<feature type="domain" description="PA14" evidence="4">
    <location>
        <begin position="41"/>
        <end position="207"/>
    </location>
</feature>
<sequence length="856" mass="91179">MFHLSLYFAFFAALVSATSRCGIVERGSHGFEANFYSYELRDEVGWKPGFFQNGGYNKGELLHTVTGVKKINFGFCLDSYDKRYGHIYGQQTTVSNYTIELTGYFTPTSTGNHKFYVKAENGVSLQISRGLSCCNSPKGDNHGDYELHMLDNGHGDGNRIEDNFYLEDGVRYFIKIVTFNWQASGGLKVGFFTPNNEHADEMGSMIYQDKYDTTPCPISPSDLQDTNESINEGQKAECSLCAEVATALKDFERTSTELGISAVKTSEEISNAAPTTAKLSIQSLEPEISSECESCLPNLDARPTDAIFGKTSEKSTSVVASKYIELALLDVFSTSEQGPTLLEHVATSGQSTLVSLSTDKVPLKTKENSNQDKEESKKTQDVPNEKATATTSTQRISELEHSVSPVLGSILPGSVDKPVDTLVVQNTSELKVSGAVSASAAHSGEVSTKPLSDNVTTTPCTEDCKIETGTTYVTMTTTNESGKTVTVTYCPSTDQAQPLDICIAGDSVCLSYAAYVNVYPTPALVNNSKAKPSAAVSETKENKVTETAKKTNETATTCTEDCPAETSTTYVTMTTTNEIGKTVTVTYCPNTEQAQPLDICIAGDSVCLSYALSVNVFPTLALVSNLKAKPSAAVSETKENKVMETATTCTEDCKVETSTTYVTMTTTNESGKTVTVTYCPSTDQAQPLDICIAGDSVCLSYAASVNVFPTPALVSTPMAAEPKSSTAISEAKENQVMETAKKTDKSNSPLRSSNTAANLQPAQSVETGSPAKVTPSGNSKEPTPAKVTPFGNNKEPAPEETTSVTITSTTRSKAGPSSPVPVANLIENGASQIGACAPLNILASLAVALISLLVFA</sequence>
<dbReference type="Proteomes" id="UP000292447">
    <property type="component" value="Chromosome V"/>
</dbReference>
<feature type="compositionally biased region" description="Basic and acidic residues" evidence="1">
    <location>
        <begin position="361"/>
        <end position="384"/>
    </location>
</feature>
<proteinExistence type="predicted"/>
<dbReference type="AlphaFoldDB" id="A0A4P6XV64"/>